<evidence type="ECO:0000313" key="16">
    <source>
        <dbReference type="EMBL" id="MCG4610384.1"/>
    </source>
</evidence>
<feature type="transmembrane region" description="Helical" evidence="14">
    <location>
        <begin position="370"/>
        <end position="399"/>
    </location>
</feature>
<evidence type="ECO:0000256" key="12">
    <source>
        <dbReference type="ARBA" id="ARBA00023012"/>
    </source>
</evidence>
<reference evidence="16 17" key="1">
    <citation type="submission" date="2022-01" db="EMBL/GenBank/DDBJ databases">
        <title>Collection of gut derived symbiotic bacterial strains cultured from healthy donors.</title>
        <authorList>
            <person name="Lin H."/>
            <person name="Kohout C."/>
            <person name="Waligurski E."/>
            <person name="Pamer E.G."/>
        </authorList>
    </citation>
    <scope>NUCLEOTIDE SEQUENCE [LARGE SCALE GENOMIC DNA]</scope>
    <source>
        <strain evidence="16 17">DFI.7.58</strain>
    </source>
</reference>
<accession>A0ABS9MHU3</accession>
<keyword evidence="7 14" id="KW-0812">Transmembrane</keyword>
<evidence type="ECO:0000256" key="6">
    <source>
        <dbReference type="ARBA" id="ARBA00022679"/>
    </source>
</evidence>
<evidence type="ECO:0000256" key="8">
    <source>
        <dbReference type="ARBA" id="ARBA00022741"/>
    </source>
</evidence>
<keyword evidence="9 16" id="KW-0418">Kinase</keyword>
<evidence type="ECO:0000256" key="3">
    <source>
        <dbReference type="ARBA" id="ARBA00012438"/>
    </source>
</evidence>
<keyword evidence="6" id="KW-0808">Transferase</keyword>
<keyword evidence="10" id="KW-0067">ATP-binding</keyword>
<dbReference type="RefSeq" id="WP_237966612.1">
    <property type="nucleotide sequence ID" value="NZ_JAKNHQ010000005.1"/>
</dbReference>
<dbReference type="PANTHER" id="PTHR45528">
    <property type="entry name" value="SENSOR HISTIDINE KINASE CPXA"/>
    <property type="match status" value="1"/>
</dbReference>
<dbReference type="GO" id="GO:0016301">
    <property type="term" value="F:kinase activity"/>
    <property type="evidence" value="ECO:0007669"/>
    <property type="project" value="UniProtKB-KW"/>
</dbReference>
<keyword evidence="5" id="KW-0597">Phosphoprotein</keyword>
<evidence type="ECO:0000256" key="7">
    <source>
        <dbReference type="ARBA" id="ARBA00022692"/>
    </source>
</evidence>
<dbReference type="InterPro" id="IPR036097">
    <property type="entry name" value="HisK_dim/P_sf"/>
</dbReference>
<keyword evidence="12" id="KW-0902">Two-component regulatory system</keyword>
<name>A0ABS9MHU3_9FIRM</name>
<organism evidence="16 17">
    <name type="scientific">Anaeromassilibacillus senegalensis</name>
    <dbReference type="NCBI Taxonomy" id="1673717"/>
    <lineage>
        <taxon>Bacteria</taxon>
        <taxon>Bacillati</taxon>
        <taxon>Bacillota</taxon>
        <taxon>Clostridia</taxon>
        <taxon>Eubacteriales</taxon>
        <taxon>Acutalibacteraceae</taxon>
        <taxon>Anaeromassilibacillus</taxon>
    </lineage>
</organism>
<sequence>MDTKLKKSKAIVSLISFFLSMGILIATAIFGISFLMNYDYAMQQISDLKQEDYQNTNAFRAELSQMLNHILHVMDTLSSSDTAAETELQDSVYSDSDGNRYYYFSDADDPFGLNADTARNLLYQIGTASNRTAYSNDTEHENLYEGDLPEGYNFRLIFDGKTVSIEKDGGAVDVYGDGFYRSDSGMWNVPGYENMAANPDYENFRVCLVARQIPVEPVDGSSALYDIPQQGRETLLFLRIWSCIIAFSAILLVLAFLWRKERRELSRRIAAHTANLYFEWKLAFAILVLFLTTGFVSGSIPGNVVCFLLSLPGYYLIAIDLRYNRGSWRRNVISTMLRRRAEYRKTFEQKLPLERRLLERWDDFIKCEAITFSVGLVLSIFTVGLLAPVTIALMVYFAYRYGKLHRQLAQDLGRLTTQITSVQQGKNTASLLLPQDSDLREAAHALNDIEHGVNTAVEERVKSERMKVELITNVSHDIKTPLTSIISYVDLLKQEEALPDHVKDYIKVLDEKSLRLKNMIQDIFDVSKAASGNMELQMEPLDLGKLVRQTLADMDEAVQASQLLFRVDIPDQPVTITADGGRLYRVFQNLISNALRYSLEGTRVFVSLTEADGFACVALKNISRYELDPNVDITERFVRGDAARTTAGSGLGLSIAKSFTEACGGEFSIQIDADLFTARVTFPLTPTSIALQKPSEA</sequence>
<evidence type="ECO:0000256" key="2">
    <source>
        <dbReference type="ARBA" id="ARBA00004651"/>
    </source>
</evidence>
<protein>
    <recommendedName>
        <fullName evidence="3">histidine kinase</fullName>
        <ecNumber evidence="3">2.7.13.3</ecNumber>
    </recommendedName>
</protein>
<evidence type="ECO:0000256" key="14">
    <source>
        <dbReference type="SAM" id="Phobius"/>
    </source>
</evidence>
<keyword evidence="11 14" id="KW-1133">Transmembrane helix</keyword>
<dbReference type="Gene3D" id="1.10.287.130">
    <property type="match status" value="1"/>
</dbReference>
<dbReference type="Pfam" id="PF02518">
    <property type="entry name" value="HATPase_c"/>
    <property type="match status" value="1"/>
</dbReference>
<feature type="transmembrane region" description="Helical" evidence="14">
    <location>
        <begin position="236"/>
        <end position="258"/>
    </location>
</feature>
<evidence type="ECO:0000259" key="15">
    <source>
        <dbReference type="PROSITE" id="PS50109"/>
    </source>
</evidence>
<dbReference type="SUPFAM" id="SSF55874">
    <property type="entry name" value="ATPase domain of HSP90 chaperone/DNA topoisomerase II/histidine kinase"/>
    <property type="match status" value="1"/>
</dbReference>
<dbReference type="CDD" id="cd00082">
    <property type="entry name" value="HisKA"/>
    <property type="match status" value="1"/>
</dbReference>
<dbReference type="InterPro" id="IPR005467">
    <property type="entry name" value="His_kinase_dom"/>
</dbReference>
<evidence type="ECO:0000256" key="10">
    <source>
        <dbReference type="ARBA" id="ARBA00022840"/>
    </source>
</evidence>
<proteinExistence type="predicted"/>
<dbReference type="Proteomes" id="UP001298681">
    <property type="component" value="Unassembled WGS sequence"/>
</dbReference>
<feature type="transmembrane region" description="Helical" evidence="14">
    <location>
        <begin position="302"/>
        <end position="321"/>
    </location>
</feature>
<keyword evidence="8" id="KW-0547">Nucleotide-binding</keyword>
<evidence type="ECO:0000256" key="13">
    <source>
        <dbReference type="ARBA" id="ARBA00023136"/>
    </source>
</evidence>
<dbReference type="InterPro" id="IPR003594">
    <property type="entry name" value="HATPase_dom"/>
</dbReference>
<dbReference type="EC" id="2.7.13.3" evidence="3"/>
<dbReference type="InterPro" id="IPR036890">
    <property type="entry name" value="HATPase_C_sf"/>
</dbReference>
<evidence type="ECO:0000256" key="4">
    <source>
        <dbReference type="ARBA" id="ARBA00022475"/>
    </source>
</evidence>
<dbReference type="SMART" id="SM00388">
    <property type="entry name" value="HisKA"/>
    <property type="match status" value="1"/>
</dbReference>
<comment type="caution">
    <text evidence="16">The sequence shown here is derived from an EMBL/GenBank/DDBJ whole genome shotgun (WGS) entry which is preliminary data.</text>
</comment>
<comment type="catalytic activity">
    <reaction evidence="1">
        <text>ATP + protein L-histidine = ADP + protein N-phospho-L-histidine.</text>
        <dbReference type="EC" id="2.7.13.3"/>
    </reaction>
</comment>
<keyword evidence="17" id="KW-1185">Reference proteome</keyword>
<evidence type="ECO:0000256" key="11">
    <source>
        <dbReference type="ARBA" id="ARBA00022989"/>
    </source>
</evidence>
<dbReference type="InterPro" id="IPR003661">
    <property type="entry name" value="HisK_dim/P_dom"/>
</dbReference>
<dbReference type="EMBL" id="JAKNHQ010000005">
    <property type="protein sequence ID" value="MCG4610384.1"/>
    <property type="molecule type" value="Genomic_DNA"/>
</dbReference>
<dbReference type="SUPFAM" id="SSF47384">
    <property type="entry name" value="Homodimeric domain of signal transducing histidine kinase"/>
    <property type="match status" value="1"/>
</dbReference>
<feature type="transmembrane region" description="Helical" evidence="14">
    <location>
        <begin position="12"/>
        <end position="36"/>
    </location>
</feature>
<evidence type="ECO:0000256" key="5">
    <source>
        <dbReference type="ARBA" id="ARBA00022553"/>
    </source>
</evidence>
<comment type="subcellular location">
    <subcellularLocation>
        <location evidence="2">Cell membrane</location>
        <topology evidence="2">Multi-pass membrane protein</topology>
    </subcellularLocation>
</comment>
<dbReference type="PANTHER" id="PTHR45528:SF1">
    <property type="entry name" value="SENSOR HISTIDINE KINASE CPXA"/>
    <property type="match status" value="1"/>
</dbReference>
<dbReference type="Pfam" id="PF00512">
    <property type="entry name" value="HisKA"/>
    <property type="match status" value="1"/>
</dbReference>
<evidence type="ECO:0000256" key="9">
    <source>
        <dbReference type="ARBA" id="ARBA00022777"/>
    </source>
</evidence>
<dbReference type="PROSITE" id="PS50109">
    <property type="entry name" value="HIS_KIN"/>
    <property type="match status" value="1"/>
</dbReference>
<dbReference type="Gene3D" id="3.30.565.10">
    <property type="entry name" value="Histidine kinase-like ATPase, C-terminal domain"/>
    <property type="match status" value="1"/>
</dbReference>
<feature type="domain" description="Histidine kinase" evidence="15">
    <location>
        <begin position="473"/>
        <end position="686"/>
    </location>
</feature>
<evidence type="ECO:0000313" key="17">
    <source>
        <dbReference type="Proteomes" id="UP001298681"/>
    </source>
</evidence>
<dbReference type="InterPro" id="IPR050398">
    <property type="entry name" value="HssS/ArlS-like"/>
</dbReference>
<evidence type="ECO:0000256" key="1">
    <source>
        <dbReference type="ARBA" id="ARBA00000085"/>
    </source>
</evidence>
<keyword evidence="13 14" id="KW-0472">Membrane</keyword>
<gene>
    <name evidence="16" type="ORF">L0P57_05495</name>
</gene>
<keyword evidence="4" id="KW-1003">Cell membrane</keyword>
<feature type="transmembrane region" description="Helical" evidence="14">
    <location>
        <begin position="278"/>
        <end position="296"/>
    </location>
</feature>
<dbReference type="SMART" id="SM00387">
    <property type="entry name" value="HATPase_c"/>
    <property type="match status" value="1"/>
</dbReference>